<feature type="transmembrane region" description="Helical" evidence="9">
    <location>
        <begin position="350"/>
        <end position="372"/>
    </location>
</feature>
<comment type="similarity">
    <text evidence="2">Belongs to the major facilitator superfamily. Sugar transporter (TC 2.A.1.1) family.</text>
</comment>
<dbReference type="Gene3D" id="1.20.1250.20">
    <property type="entry name" value="MFS general substrate transporter like domains"/>
    <property type="match status" value="4"/>
</dbReference>
<reference evidence="11 12" key="1">
    <citation type="submission" date="2021-02" db="EMBL/GenBank/DDBJ databases">
        <title>Plant Genome Project.</title>
        <authorList>
            <person name="Zhang R.-G."/>
        </authorList>
    </citation>
    <scope>NUCLEOTIDE SEQUENCE [LARGE SCALE GENOMIC DNA]</scope>
    <source>
        <tissue evidence="11">Leaves</tissue>
    </source>
</reference>
<accession>A0ABQ8H001</accession>
<protein>
    <recommendedName>
        <fullName evidence="10">Major facilitator superfamily (MFS) profile domain-containing protein</fullName>
    </recommendedName>
</protein>
<feature type="domain" description="Major facilitator superfamily (MFS) profile" evidence="10">
    <location>
        <begin position="937"/>
        <end position="1378"/>
    </location>
</feature>
<dbReference type="InterPro" id="IPR020846">
    <property type="entry name" value="MFS_dom"/>
</dbReference>
<keyword evidence="5 9" id="KW-0812">Transmembrane</keyword>
<feature type="transmembrane region" description="Helical" evidence="9">
    <location>
        <begin position="86"/>
        <end position="108"/>
    </location>
</feature>
<dbReference type="PANTHER" id="PTHR48021">
    <property type="match status" value="1"/>
</dbReference>
<feature type="transmembrane region" description="Helical" evidence="9">
    <location>
        <begin position="1188"/>
        <end position="1204"/>
    </location>
</feature>
<feature type="region of interest" description="Disordered" evidence="8">
    <location>
        <begin position="23"/>
        <end position="43"/>
    </location>
</feature>
<dbReference type="PRINTS" id="PR00171">
    <property type="entry name" value="SUGRTRNSPORT"/>
</dbReference>
<dbReference type="CDD" id="cd17358">
    <property type="entry name" value="MFS_GLUT6_8_Class3_like"/>
    <property type="match status" value="2"/>
</dbReference>
<feature type="transmembrane region" description="Helical" evidence="9">
    <location>
        <begin position="421"/>
        <end position="440"/>
    </location>
</feature>
<dbReference type="SUPFAM" id="SSF103473">
    <property type="entry name" value="MFS general substrate transporter"/>
    <property type="match status" value="3"/>
</dbReference>
<feature type="domain" description="Major facilitator superfamily (MFS) profile" evidence="10">
    <location>
        <begin position="48"/>
        <end position="476"/>
    </location>
</feature>
<feature type="transmembrane region" description="Helical" evidence="9">
    <location>
        <begin position="203"/>
        <end position="224"/>
    </location>
</feature>
<evidence type="ECO:0000256" key="7">
    <source>
        <dbReference type="ARBA" id="ARBA00023136"/>
    </source>
</evidence>
<evidence type="ECO:0000256" key="1">
    <source>
        <dbReference type="ARBA" id="ARBA00004141"/>
    </source>
</evidence>
<feature type="transmembrane region" description="Helical" evidence="9">
    <location>
        <begin position="120"/>
        <end position="138"/>
    </location>
</feature>
<evidence type="ECO:0000256" key="9">
    <source>
        <dbReference type="SAM" id="Phobius"/>
    </source>
</evidence>
<keyword evidence="7 9" id="KW-0472">Membrane</keyword>
<keyword evidence="12" id="KW-1185">Reference proteome</keyword>
<evidence type="ECO:0000256" key="6">
    <source>
        <dbReference type="ARBA" id="ARBA00022989"/>
    </source>
</evidence>
<evidence type="ECO:0000256" key="8">
    <source>
        <dbReference type="SAM" id="MobiDB-lite"/>
    </source>
</evidence>
<keyword evidence="4" id="KW-0762">Sugar transport</keyword>
<name>A0ABQ8H001_9ROSI</name>
<feature type="transmembrane region" description="Helical" evidence="9">
    <location>
        <begin position="1255"/>
        <end position="1276"/>
    </location>
</feature>
<feature type="transmembrane region" description="Helical" evidence="9">
    <location>
        <begin position="1210"/>
        <end position="1235"/>
    </location>
</feature>
<evidence type="ECO:0000313" key="11">
    <source>
        <dbReference type="EMBL" id="KAH7527261.1"/>
    </source>
</evidence>
<feature type="transmembrane region" description="Helical" evidence="9">
    <location>
        <begin position="1086"/>
        <end position="1104"/>
    </location>
</feature>
<feature type="transmembrane region" description="Helical" evidence="9">
    <location>
        <begin position="1350"/>
        <end position="1371"/>
    </location>
</feature>
<feature type="transmembrane region" description="Helical" evidence="9">
    <location>
        <begin position="995"/>
        <end position="1016"/>
    </location>
</feature>
<dbReference type="PROSITE" id="PS50850">
    <property type="entry name" value="MFS"/>
    <property type="match status" value="2"/>
</dbReference>
<proteinExistence type="inferred from homology"/>
<keyword evidence="3" id="KW-0813">Transport</keyword>
<feature type="transmembrane region" description="Helical" evidence="9">
    <location>
        <begin position="1055"/>
        <end position="1074"/>
    </location>
</feature>
<dbReference type="PROSITE" id="PS00216">
    <property type="entry name" value="SUGAR_TRANSPORT_1"/>
    <property type="match status" value="2"/>
</dbReference>
<evidence type="ECO:0000256" key="5">
    <source>
        <dbReference type="ARBA" id="ARBA00022692"/>
    </source>
</evidence>
<feature type="transmembrane region" description="Helical" evidence="9">
    <location>
        <begin position="48"/>
        <end position="66"/>
    </location>
</feature>
<dbReference type="EMBL" id="JAFEMO010000074">
    <property type="protein sequence ID" value="KAH7527261.1"/>
    <property type="molecule type" value="Genomic_DNA"/>
</dbReference>
<dbReference type="Pfam" id="PF00083">
    <property type="entry name" value="Sugar_tr"/>
    <property type="match status" value="2"/>
</dbReference>
<feature type="transmembrane region" description="Helical" evidence="9">
    <location>
        <begin position="446"/>
        <end position="468"/>
    </location>
</feature>
<gene>
    <name evidence="11" type="ORF">JRO89_XSUnG0043000</name>
</gene>
<comment type="caution">
    <text evidence="11">The sequence shown here is derived from an EMBL/GenBank/DDBJ whole genome shotgun (WGS) entry which is preliminary data.</text>
</comment>
<feature type="transmembrane region" description="Helical" evidence="9">
    <location>
        <begin position="655"/>
        <end position="675"/>
    </location>
</feature>
<dbReference type="Proteomes" id="UP000827721">
    <property type="component" value="Unassembled WGS sequence"/>
</dbReference>
<dbReference type="PROSITE" id="PS00217">
    <property type="entry name" value="SUGAR_TRANSPORT_2"/>
    <property type="match status" value="1"/>
</dbReference>
<feature type="transmembrane region" description="Helical" evidence="9">
    <location>
        <begin position="876"/>
        <end position="897"/>
    </location>
</feature>
<dbReference type="PANTHER" id="PTHR48021:SF25">
    <property type="entry name" value="SUGAR TRANSPORTER ERD6-LIKE 5"/>
    <property type="match status" value="1"/>
</dbReference>
<organism evidence="11 12">
    <name type="scientific">Xanthoceras sorbifolium</name>
    <dbReference type="NCBI Taxonomy" id="99658"/>
    <lineage>
        <taxon>Eukaryota</taxon>
        <taxon>Viridiplantae</taxon>
        <taxon>Streptophyta</taxon>
        <taxon>Embryophyta</taxon>
        <taxon>Tracheophyta</taxon>
        <taxon>Spermatophyta</taxon>
        <taxon>Magnoliopsida</taxon>
        <taxon>eudicotyledons</taxon>
        <taxon>Gunneridae</taxon>
        <taxon>Pentapetalae</taxon>
        <taxon>rosids</taxon>
        <taxon>malvids</taxon>
        <taxon>Sapindales</taxon>
        <taxon>Sapindaceae</taxon>
        <taxon>Xanthoceroideae</taxon>
        <taxon>Xanthoceras</taxon>
    </lineage>
</organism>
<dbReference type="InterPro" id="IPR003663">
    <property type="entry name" value="Sugar/inositol_transpt"/>
</dbReference>
<keyword evidence="6 9" id="KW-1133">Transmembrane helix</keyword>
<evidence type="ECO:0000259" key="10">
    <source>
        <dbReference type="PROSITE" id="PS50850"/>
    </source>
</evidence>
<feature type="transmembrane region" description="Helical" evidence="9">
    <location>
        <begin position="1325"/>
        <end position="1344"/>
    </location>
</feature>
<dbReference type="InterPro" id="IPR036259">
    <property type="entry name" value="MFS_trans_sf"/>
</dbReference>
<sequence length="1396" mass="151295">MSDMERESLEEGQLFLESRPVISSSKDINGGGVDSTGIPEGGGDDSSATAAVVFSGVIGLFGYFSYGCCDGYSSPAEAGIMEDLGLSLAAYSVFGSVMTIGGLIGSSVNGKIADLIGRRGAMWLSDFFIIIGWLAIAFSKGAWSLDLGRVLMGIGNGINSYAAIIYVSEIAPENIRGALTSAYQLTYTCGFSSTYFIGTLVSWRTLALIAVVPCLVQVFGTFFIPESPRWLAKIGRDKELDSILRRLRGKNANISQESANIKGYTEAFQGSSEDRILNLFQRRYAYSLTVGIGLMCLQELGGFSGINYYASSIFEKASFSSKVGTISMAIVQIPSAVLSVILVDKLGRRPLLMVSATGTCLSFFLLGLSFYLQEFQQLKEITPILVYISILGFILIFPIGMAGIPVVIMSEIFPVNIKGSAGSLAIVLNSVCGWIVSYSFNFMFEWSSIVTAAFVFSSSLPCAATLFLDVVSVVNAGYSSLAESGIMKDLGLSLAAYSVFGSAMTIGGLMGSLVSGKVADLIGRKARPGRWILEESPMELESDLLVMRCILDTSQAPIYVSEIAPKNIRGALTSANVLLFHAWCKFVVHSSFQNLLDGWCAKIGRGNEIDAILRFFRGKNANISLESANIKDCTEAFQKLSEDRILNLFQRRYDYSLMVSAIGTCLCCFLVGLSFCLQGFILTYAIDLAGIPPIIMFEVFPINIKGSAGILVTFLGNSCSWIVSYFFNRNIFHILWNWQFDKAQRNGEVKMVHSRSEEQVADILTEALAFGQFNVLRAKLGVCKKNFKEEYESLKVFLKTLKFLPQARAQIASLLDYHSGCRTSRIGKRLVYIGILNILLERLEEGLLPRSSLAEPRPVFHGIDDVGGGDSSATPVVIFSTLVAMMPSAVHFVPVLLSCYRKKEMGRESIIEGELSTSLLKERSHVSGSHGGGGSSATSVLVLSTFVAVCGSYVFGTAVKHCLDSRLSIHALEVGYSSPAQSGITNDLGLSVAEYSLFGSILTIGAMIGAIMSGRIADYIGRRGTMGFSEIFCILGWLAIVFSKVSWWLDLGRLLVGYGMGLLSYVVPVYIAEITPRNLRGGFTTVHQLMICCGVSMTYLIGAFVTWRTLALIGIIPCLIQILGLFFIPESPRWLAKIGKPKGCEAALQCLRGANADISDEAAEIRDYTETLQKLSEGSIFELFQWKYVHSLIVGVGLMVLQQFGGVNGIAFYASAIFISAGFSGSVGTIAMVVVQIPMTLLGVLLMDKSGRRPLLMVSAAGTCLGCLLTALSFFLQDLQQWKEGTPSLALVGVLVYTGSFSLGMGGIPWVIMSEVFPINMKGSAGSLVTLVSWLGSWIISYAFNFIMKWNSAGTFFIFSTICGFTVLFVAKLVPETKGRTLEEIQASMNPFSARR</sequence>
<dbReference type="NCBIfam" id="TIGR00879">
    <property type="entry name" value="SP"/>
    <property type="match status" value="1"/>
</dbReference>
<dbReference type="InterPro" id="IPR044775">
    <property type="entry name" value="MFS_ERD6/Tret1-like"/>
</dbReference>
<feature type="transmembrane region" description="Helical" evidence="9">
    <location>
        <begin position="1110"/>
        <end position="1128"/>
    </location>
</feature>
<evidence type="ECO:0000313" key="12">
    <source>
        <dbReference type="Proteomes" id="UP000827721"/>
    </source>
</evidence>
<feature type="transmembrane region" description="Helical" evidence="9">
    <location>
        <begin position="707"/>
        <end position="727"/>
    </location>
</feature>
<evidence type="ECO:0000256" key="4">
    <source>
        <dbReference type="ARBA" id="ARBA00022597"/>
    </source>
</evidence>
<feature type="transmembrane region" description="Helical" evidence="9">
    <location>
        <begin position="1028"/>
        <end position="1049"/>
    </location>
</feature>
<feature type="transmembrane region" description="Helical" evidence="9">
    <location>
        <begin position="384"/>
        <end position="409"/>
    </location>
</feature>
<feature type="transmembrane region" description="Helical" evidence="9">
    <location>
        <begin position="1288"/>
        <end position="1313"/>
    </location>
</feature>
<comment type="subcellular location">
    <subcellularLocation>
        <location evidence="1">Membrane</location>
        <topology evidence="1">Multi-pass membrane protein</topology>
    </subcellularLocation>
</comment>
<feature type="transmembrane region" description="Helical" evidence="9">
    <location>
        <begin position="284"/>
        <end position="303"/>
    </location>
</feature>
<evidence type="ECO:0000256" key="2">
    <source>
        <dbReference type="ARBA" id="ARBA00010992"/>
    </source>
</evidence>
<feature type="transmembrane region" description="Helical" evidence="9">
    <location>
        <begin position="940"/>
        <end position="959"/>
    </location>
</feature>
<dbReference type="InterPro" id="IPR005828">
    <property type="entry name" value="MFS_sugar_transport-like"/>
</dbReference>
<dbReference type="InterPro" id="IPR005829">
    <property type="entry name" value="Sugar_transporter_CS"/>
</dbReference>
<dbReference type="InterPro" id="IPR050549">
    <property type="entry name" value="MFS_Trehalose_Transporter"/>
</dbReference>
<evidence type="ECO:0000256" key="3">
    <source>
        <dbReference type="ARBA" id="ARBA00022448"/>
    </source>
</evidence>